<dbReference type="InterPro" id="IPR027417">
    <property type="entry name" value="P-loop_NTPase"/>
</dbReference>
<evidence type="ECO:0000256" key="5">
    <source>
        <dbReference type="ARBA" id="ARBA00022741"/>
    </source>
</evidence>
<dbReference type="GO" id="GO:0016887">
    <property type="term" value="F:ATP hydrolysis activity"/>
    <property type="evidence" value="ECO:0007669"/>
    <property type="project" value="InterPro"/>
</dbReference>
<keyword evidence="3" id="KW-1003">Cell membrane</keyword>
<keyword evidence="5" id="KW-0547">Nucleotide-binding</keyword>
<evidence type="ECO:0000256" key="1">
    <source>
        <dbReference type="ARBA" id="ARBA00005417"/>
    </source>
</evidence>
<dbReference type="HOGENOM" id="CLU_000604_1_2_4"/>
<dbReference type="CDD" id="cd03224">
    <property type="entry name" value="ABC_TM1139_LivF_branched"/>
    <property type="match status" value="1"/>
</dbReference>
<gene>
    <name evidence="9" type="ordered locus">Reut_B4010</name>
</gene>
<name>Q46U18_CUPPJ</name>
<dbReference type="Gene3D" id="3.40.50.300">
    <property type="entry name" value="P-loop containing nucleotide triphosphate hydrolases"/>
    <property type="match status" value="1"/>
</dbReference>
<dbReference type="SUPFAM" id="SSF52540">
    <property type="entry name" value="P-loop containing nucleoside triphosphate hydrolases"/>
    <property type="match status" value="1"/>
</dbReference>
<dbReference type="AlphaFoldDB" id="Q46U18"/>
<evidence type="ECO:0000259" key="8">
    <source>
        <dbReference type="PROSITE" id="PS50893"/>
    </source>
</evidence>
<dbReference type="eggNOG" id="COG0410">
    <property type="taxonomic scope" value="Bacteria"/>
</dbReference>
<protein>
    <submittedName>
        <fullName evidence="9">Amino acid/amide ABC transporter ATP-binding protein 2, HAAT family</fullName>
    </submittedName>
</protein>
<proteinExistence type="inferred from homology"/>
<sequence length="233" mass="25266">MGELLRIDGLSAGYGDAVVIDGIDLALGSGDSLALLGRNGVGKTTLLATLMGFTRVRRGTLCWQGRDLARLPSHQRAQAGIGWVPQERWVFPSLTVEENLSAVARPGHWTLARVYELFPRLQERRRNLGNQLSGGEQQMLAIARALMLNPALLLLDEPMEGLAPIIIQELQRVIGNLIGQGGMAVIVVEQHARLALAMTAQAMVLDRGRVVHASDSASLLADKRRLDRLMGIG</sequence>
<evidence type="ECO:0000256" key="2">
    <source>
        <dbReference type="ARBA" id="ARBA00022448"/>
    </source>
</evidence>
<dbReference type="InterPro" id="IPR003439">
    <property type="entry name" value="ABC_transporter-like_ATP-bd"/>
</dbReference>
<dbReference type="InterPro" id="IPR003593">
    <property type="entry name" value="AAA+_ATPase"/>
</dbReference>
<keyword evidence="4" id="KW-0472">Membrane</keyword>
<dbReference type="SMART" id="SM00382">
    <property type="entry name" value="AAA"/>
    <property type="match status" value="1"/>
</dbReference>
<dbReference type="PROSITE" id="PS50893">
    <property type="entry name" value="ABC_TRANSPORTER_2"/>
    <property type="match status" value="1"/>
</dbReference>
<dbReference type="InterPro" id="IPR052156">
    <property type="entry name" value="BCAA_Transport_ATP-bd_LivF"/>
</dbReference>
<evidence type="ECO:0000256" key="4">
    <source>
        <dbReference type="ARBA" id="ARBA00022519"/>
    </source>
</evidence>
<evidence type="ECO:0000313" key="9">
    <source>
        <dbReference type="EMBL" id="AAZ63366.1"/>
    </source>
</evidence>
<dbReference type="GO" id="GO:0015658">
    <property type="term" value="F:branched-chain amino acid transmembrane transporter activity"/>
    <property type="evidence" value="ECO:0007669"/>
    <property type="project" value="TreeGrafter"/>
</dbReference>
<dbReference type="PANTHER" id="PTHR43820">
    <property type="entry name" value="HIGH-AFFINITY BRANCHED-CHAIN AMINO ACID TRANSPORT ATP-BINDING PROTEIN LIVF"/>
    <property type="match status" value="1"/>
</dbReference>
<keyword evidence="6 9" id="KW-0067">ATP-binding</keyword>
<dbReference type="Pfam" id="PF00005">
    <property type="entry name" value="ABC_tran"/>
    <property type="match status" value="1"/>
</dbReference>
<dbReference type="InterPro" id="IPR017871">
    <property type="entry name" value="ABC_transporter-like_CS"/>
</dbReference>
<keyword evidence="7" id="KW-0029">Amino-acid transport</keyword>
<comment type="similarity">
    <text evidence="1">Belongs to the ABC transporter superfamily.</text>
</comment>
<keyword evidence="2" id="KW-0813">Transport</keyword>
<reference evidence="9" key="1">
    <citation type="submission" date="2005-08" db="EMBL/GenBank/DDBJ databases">
        <title>Complete sequence of chromosome 2 of Ralstonia eutropha JMP134.</title>
        <authorList>
            <person name="Copeland A."/>
            <person name="Lucas S."/>
            <person name="Lapidus A."/>
            <person name="Barry K."/>
            <person name="Detter J.C."/>
            <person name="Glavina T."/>
            <person name="Hammon N."/>
            <person name="Israni S."/>
            <person name="Pitluck S."/>
            <person name="Goltsman E."/>
            <person name="Martinez M."/>
            <person name="Schmutz J."/>
            <person name="Larimer F."/>
            <person name="Land M."/>
            <person name="Lykidis A."/>
            <person name="Richardson P."/>
        </authorList>
    </citation>
    <scope>NUCLEOTIDE SEQUENCE [LARGE SCALE GENOMIC DNA]</scope>
    <source>
        <strain evidence="9">JMP134</strain>
    </source>
</reference>
<dbReference type="GO" id="GO:0005524">
    <property type="term" value="F:ATP binding"/>
    <property type="evidence" value="ECO:0007669"/>
    <property type="project" value="UniProtKB-KW"/>
</dbReference>
<dbReference type="STRING" id="264198.Reut_B4010"/>
<dbReference type="PANTHER" id="PTHR43820:SF2">
    <property type="entry name" value="ABC TRANSPORTER ATP-BINDING PROTEIN"/>
    <property type="match status" value="1"/>
</dbReference>
<evidence type="ECO:0000256" key="7">
    <source>
        <dbReference type="ARBA" id="ARBA00022970"/>
    </source>
</evidence>
<dbReference type="KEGG" id="reu:Reut_B4010"/>
<evidence type="ECO:0000256" key="3">
    <source>
        <dbReference type="ARBA" id="ARBA00022475"/>
    </source>
</evidence>
<dbReference type="GO" id="GO:0015807">
    <property type="term" value="P:L-amino acid transport"/>
    <property type="evidence" value="ECO:0007669"/>
    <property type="project" value="TreeGrafter"/>
</dbReference>
<feature type="domain" description="ABC transporter" evidence="8">
    <location>
        <begin position="5"/>
        <end position="232"/>
    </location>
</feature>
<dbReference type="EMBL" id="CP000091">
    <property type="protein sequence ID" value="AAZ63366.1"/>
    <property type="molecule type" value="Genomic_DNA"/>
</dbReference>
<organism evidence="9">
    <name type="scientific">Cupriavidus pinatubonensis (strain JMP 134 / LMG 1197)</name>
    <name type="common">Cupriavidus necator (strain JMP 134)</name>
    <dbReference type="NCBI Taxonomy" id="264198"/>
    <lineage>
        <taxon>Bacteria</taxon>
        <taxon>Pseudomonadati</taxon>
        <taxon>Pseudomonadota</taxon>
        <taxon>Betaproteobacteria</taxon>
        <taxon>Burkholderiales</taxon>
        <taxon>Burkholderiaceae</taxon>
        <taxon>Cupriavidus</taxon>
    </lineage>
</organism>
<keyword evidence="4" id="KW-0997">Cell inner membrane</keyword>
<dbReference type="OrthoDB" id="9776369at2"/>
<accession>Q46U18</accession>
<dbReference type="PROSITE" id="PS00211">
    <property type="entry name" value="ABC_TRANSPORTER_1"/>
    <property type="match status" value="1"/>
</dbReference>
<evidence type="ECO:0000256" key="6">
    <source>
        <dbReference type="ARBA" id="ARBA00022840"/>
    </source>
</evidence>